<dbReference type="AlphaFoldDB" id="A0AAD7F5A9"/>
<sequence>MAKQLVDSQSSSCTVSAYAHTVADKAKVAKGLEEREGELLAQARYIVQHGWVPAFFMIDKCAAAKEAIERGLSAPSIKDSGRSSLPSFSWSLHPHLPVPCDAGWSVYFHRHRNNHYIQAILRWHRDGGADGDRQPRPALSLARKHHLLAAVRELQRCRDPGRWDQCTALFRRRLDDLMRGAQGTTANDIYRYFEVNWFCPQWRGACLTKKKISSSSTDVCCR</sequence>
<proteinExistence type="predicted"/>
<gene>
    <name evidence="1" type="ORF">FB45DRAFT_324028</name>
</gene>
<evidence type="ECO:0000313" key="2">
    <source>
        <dbReference type="Proteomes" id="UP001221142"/>
    </source>
</evidence>
<comment type="caution">
    <text evidence="1">The sequence shown here is derived from an EMBL/GenBank/DDBJ whole genome shotgun (WGS) entry which is preliminary data.</text>
</comment>
<reference evidence="1" key="1">
    <citation type="submission" date="2023-03" db="EMBL/GenBank/DDBJ databases">
        <title>Massive genome expansion in bonnet fungi (Mycena s.s.) driven by repeated elements and novel gene families across ecological guilds.</title>
        <authorList>
            <consortium name="Lawrence Berkeley National Laboratory"/>
            <person name="Harder C.B."/>
            <person name="Miyauchi S."/>
            <person name="Viragh M."/>
            <person name="Kuo A."/>
            <person name="Thoen E."/>
            <person name="Andreopoulos B."/>
            <person name="Lu D."/>
            <person name="Skrede I."/>
            <person name="Drula E."/>
            <person name="Henrissat B."/>
            <person name="Morin E."/>
            <person name="Kohler A."/>
            <person name="Barry K."/>
            <person name="LaButti K."/>
            <person name="Morin E."/>
            <person name="Salamov A."/>
            <person name="Lipzen A."/>
            <person name="Mereny Z."/>
            <person name="Hegedus B."/>
            <person name="Baldrian P."/>
            <person name="Stursova M."/>
            <person name="Weitz H."/>
            <person name="Taylor A."/>
            <person name="Grigoriev I.V."/>
            <person name="Nagy L.G."/>
            <person name="Martin F."/>
            <person name="Kauserud H."/>
        </authorList>
    </citation>
    <scope>NUCLEOTIDE SEQUENCE</scope>
    <source>
        <strain evidence="1">9284</strain>
    </source>
</reference>
<name>A0AAD7F5A9_9AGAR</name>
<keyword evidence="2" id="KW-1185">Reference proteome</keyword>
<evidence type="ECO:0000313" key="1">
    <source>
        <dbReference type="EMBL" id="KAJ7601695.1"/>
    </source>
</evidence>
<organism evidence="1 2">
    <name type="scientific">Roridomyces roridus</name>
    <dbReference type="NCBI Taxonomy" id="1738132"/>
    <lineage>
        <taxon>Eukaryota</taxon>
        <taxon>Fungi</taxon>
        <taxon>Dikarya</taxon>
        <taxon>Basidiomycota</taxon>
        <taxon>Agaricomycotina</taxon>
        <taxon>Agaricomycetes</taxon>
        <taxon>Agaricomycetidae</taxon>
        <taxon>Agaricales</taxon>
        <taxon>Marasmiineae</taxon>
        <taxon>Mycenaceae</taxon>
        <taxon>Roridomyces</taxon>
    </lineage>
</organism>
<protein>
    <submittedName>
        <fullName evidence="1">Uncharacterized protein</fullName>
    </submittedName>
</protein>
<dbReference type="EMBL" id="JARKIF010000338">
    <property type="protein sequence ID" value="KAJ7601695.1"/>
    <property type="molecule type" value="Genomic_DNA"/>
</dbReference>
<accession>A0AAD7F5A9</accession>
<dbReference type="Proteomes" id="UP001221142">
    <property type="component" value="Unassembled WGS sequence"/>
</dbReference>